<evidence type="ECO:0000256" key="3">
    <source>
        <dbReference type="ARBA" id="ARBA00022525"/>
    </source>
</evidence>
<reference evidence="6" key="1">
    <citation type="submission" date="2022-01" db="EMBL/GenBank/DDBJ databases">
        <authorList>
            <person name="King R."/>
        </authorList>
    </citation>
    <scope>NUCLEOTIDE SEQUENCE</scope>
</reference>
<dbReference type="SUPFAM" id="SSF81296">
    <property type="entry name" value="E set domains"/>
    <property type="match status" value="1"/>
</dbReference>
<gene>
    <name evidence="6" type="ORF">CEUTPL_LOCUS6547</name>
</gene>
<keyword evidence="4" id="KW-0732">Signal</keyword>
<organism evidence="6 7">
    <name type="scientific">Ceutorhynchus assimilis</name>
    <name type="common">cabbage seed weevil</name>
    <dbReference type="NCBI Taxonomy" id="467358"/>
    <lineage>
        <taxon>Eukaryota</taxon>
        <taxon>Metazoa</taxon>
        <taxon>Ecdysozoa</taxon>
        <taxon>Arthropoda</taxon>
        <taxon>Hexapoda</taxon>
        <taxon>Insecta</taxon>
        <taxon>Pterygota</taxon>
        <taxon>Neoptera</taxon>
        <taxon>Endopterygota</taxon>
        <taxon>Coleoptera</taxon>
        <taxon>Polyphaga</taxon>
        <taxon>Cucujiformia</taxon>
        <taxon>Curculionidae</taxon>
        <taxon>Ceutorhynchinae</taxon>
        <taxon>Ceutorhynchus</taxon>
    </lineage>
</organism>
<name>A0A9N9QN38_9CUCU</name>
<evidence type="ECO:0000256" key="1">
    <source>
        <dbReference type="ARBA" id="ARBA00004613"/>
    </source>
</evidence>
<dbReference type="InterPro" id="IPR014756">
    <property type="entry name" value="Ig_E-set"/>
</dbReference>
<evidence type="ECO:0000313" key="6">
    <source>
        <dbReference type="EMBL" id="CAG9765952.1"/>
    </source>
</evidence>
<dbReference type="AlphaFoldDB" id="A0A9N9QN38"/>
<dbReference type="OrthoDB" id="6489092at2759"/>
<dbReference type="FunFam" id="2.60.40.770:FF:000001">
    <property type="entry name" value="NPC intracellular cholesterol transporter 2"/>
    <property type="match status" value="1"/>
</dbReference>
<comment type="subcellular location">
    <subcellularLocation>
        <location evidence="1">Secreted</location>
    </subcellularLocation>
</comment>
<dbReference type="GO" id="GO:0005576">
    <property type="term" value="C:extracellular region"/>
    <property type="evidence" value="ECO:0007669"/>
    <property type="project" value="UniProtKB-SubCell"/>
</dbReference>
<dbReference type="Gene3D" id="2.60.40.770">
    <property type="match status" value="1"/>
</dbReference>
<dbReference type="Pfam" id="PF02221">
    <property type="entry name" value="E1_DerP2_DerF2"/>
    <property type="match status" value="1"/>
</dbReference>
<comment type="similarity">
    <text evidence="2">Belongs to the NPC2 family.</text>
</comment>
<dbReference type="Proteomes" id="UP001152799">
    <property type="component" value="Chromosome 3"/>
</dbReference>
<keyword evidence="7" id="KW-1185">Reference proteome</keyword>
<dbReference type="EMBL" id="OU892279">
    <property type="protein sequence ID" value="CAG9765952.1"/>
    <property type="molecule type" value="Genomic_DNA"/>
</dbReference>
<keyword evidence="3" id="KW-0964">Secreted</keyword>
<evidence type="ECO:0000259" key="5">
    <source>
        <dbReference type="SMART" id="SM00737"/>
    </source>
</evidence>
<dbReference type="SMART" id="SM00737">
    <property type="entry name" value="ML"/>
    <property type="match status" value="1"/>
</dbReference>
<sequence>MSFAVNIVSFIGILSVPTLAITQMNTCSNTTGIYPNVTYSVNSYVCDRSPCLCVPGCTSSLSVDFQAPKYLEKMRPKVHATCLNVQLDYPLNQDDVCVGFTNTQCPIVEKEKVNYKYNLNIGTIFPEVTVTLRFSFIDEDTAPNTEVLCFEFDIIIKKTECPA</sequence>
<protein>
    <recommendedName>
        <fullName evidence="5">MD-2-related lipid-recognition domain-containing protein</fullName>
    </recommendedName>
</protein>
<feature type="chain" id="PRO_5040217011" description="MD-2-related lipid-recognition domain-containing protein" evidence="4">
    <location>
        <begin position="21"/>
        <end position="163"/>
    </location>
</feature>
<feature type="signal peptide" evidence="4">
    <location>
        <begin position="1"/>
        <end position="20"/>
    </location>
</feature>
<accession>A0A9N9QN38</accession>
<dbReference type="InterPro" id="IPR003172">
    <property type="entry name" value="ML_dom"/>
</dbReference>
<evidence type="ECO:0000256" key="2">
    <source>
        <dbReference type="ARBA" id="ARBA00006370"/>
    </source>
</evidence>
<evidence type="ECO:0000313" key="7">
    <source>
        <dbReference type="Proteomes" id="UP001152799"/>
    </source>
</evidence>
<evidence type="ECO:0000256" key="4">
    <source>
        <dbReference type="SAM" id="SignalP"/>
    </source>
</evidence>
<feature type="domain" description="MD-2-related lipid-recognition" evidence="5">
    <location>
        <begin position="24"/>
        <end position="154"/>
    </location>
</feature>
<proteinExistence type="inferred from homology"/>